<dbReference type="PROSITE" id="PS50111">
    <property type="entry name" value="CHEMOTAXIS_TRANSDUC_2"/>
    <property type="match status" value="1"/>
</dbReference>
<dbReference type="PANTHER" id="PTHR32089:SF112">
    <property type="entry name" value="LYSOZYME-LIKE PROTEIN-RELATED"/>
    <property type="match status" value="1"/>
</dbReference>
<dbReference type="PRINTS" id="PR00260">
    <property type="entry name" value="CHEMTRNSDUCR"/>
</dbReference>
<evidence type="ECO:0000256" key="2">
    <source>
        <dbReference type="ARBA" id="ARBA00029447"/>
    </source>
</evidence>
<dbReference type="SUPFAM" id="SSF58104">
    <property type="entry name" value="Methyl-accepting chemotaxis protein (MCP) signaling domain"/>
    <property type="match status" value="1"/>
</dbReference>
<dbReference type="GO" id="GO:0007165">
    <property type="term" value="P:signal transduction"/>
    <property type="evidence" value="ECO:0007669"/>
    <property type="project" value="UniProtKB-KW"/>
</dbReference>
<dbReference type="InterPro" id="IPR004089">
    <property type="entry name" value="MCPsignal_dom"/>
</dbReference>
<reference evidence="6 7" key="1">
    <citation type="submission" date="2019-09" db="EMBL/GenBank/DDBJ databases">
        <title>Segnochrobactrum spirostomi gen. nov., sp. nov., isolated from the ciliate Spirostomum cf. yagiui and description of a novel family, Segnochrobactraceae fam. nov. within the order Rhizobiales of the class Alphaproteobacteria.</title>
        <authorList>
            <person name="Akter S."/>
            <person name="Shazib S.U.A."/>
            <person name="Shin M.K."/>
        </authorList>
    </citation>
    <scope>NUCLEOTIDE SEQUENCE [LARGE SCALE GENOMIC DNA]</scope>
    <source>
        <strain evidence="6 7">Sp-1</strain>
    </source>
</reference>
<dbReference type="Gene3D" id="1.10.287.950">
    <property type="entry name" value="Methyl-accepting chemotaxis protein"/>
    <property type="match status" value="1"/>
</dbReference>
<evidence type="ECO:0000259" key="5">
    <source>
        <dbReference type="PROSITE" id="PS50111"/>
    </source>
</evidence>
<dbReference type="GO" id="GO:0004888">
    <property type="term" value="F:transmembrane signaling receptor activity"/>
    <property type="evidence" value="ECO:0007669"/>
    <property type="project" value="InterPro"/>
</dbReference>
<dbReference type="GO" id="GO:0016020">
    <property type="term" value="C:membrane"/>
    <property type="evidence" value="ECO:0007669"/>
    <property type="project" value="InterPro"/>
</dbReference>
<dbReference type="InterPro" id="IPR004090">
    <property type="entry name" value="Chemotax_Me-accpt_rcpt"/>
</dbReference>
<evidence type="ECO:0000256" key="4">
    <source>
        <dbReference type="SAM" id="MobiDB-lite"/>
    </source>
</evidence>
<organism evidence="6 7">
    <name type="scientific">Segnochrobactrum spirostomi</name>
    <dbReference type="NCBI Taxonomy" id="2608987"/>
    <lineage>
        <taxon>Bacteria</taxon>
        <taxon>Pseudomonadati</taxon>
        <taxon>Pseudomonadota</taxon>
        <taxon>Alphaproteobacteria</taxon>
        <taxon>Hyphomicrobiales</taxon>
        <taxon>Segnochrobactraceae</taxon>
        <taxon>Segnochrobactrum</taxon>
    </lineage>
</organism>
<comment type="similarity">
    <text evidence="2">Belongs to the methyl-accepting chemotaxis (MCP) protein family.</text>
</comment>
<dbReference type="EMBL" id="VWNA01000001">
    <property type="protein sequence ID" value="MQT14242.1"/>
    <property type="molecule type" value="Genomic_DNA"/>
</dbReference>
<comment type="caution">
    <text evidence="6">The sequence shown here is derived from an EMBL/GenBank/DDBJ whole genome shotgun (WGS) entry which is preliminary data.</text>
</comment>
<sequence>MSAFTNGHAPEPAGDLAQGHSTAYVDRAEPNTAERLRPAIESGRILGDLACLMAWNGGNLSRLSGETISISGAVEEMARTIENIAKASDETRANAADASRLVNETSGSAGEAGQAMEAITASFDDIKARTDQVTTAIRRIADMAHEIDTISRQTKLLALNATIEAARAGEAGRGFAVVASEVKALSEQTAKTTEHIGAQLAELNAVIAGMSLAVDSGGERVAVGAQVFTFVSHNMTQVADRVAVSGASIDNISTMLNEQKVATNSIAQSLTEVARLAAQNETDGRSATALVHEAETNAIAMLAGLDAATERAWMRLPADLAIWRGRMAECLVGARKDRPALGAGVIALGRDVPSPAGDAVRTAMGSLGALADEMFRHVGGDMGKAIDAYVRLDQEVTAIVEAVRGHHPAS</sequence>
<dbReference type="AlphaFoldDB" id="A0A6A7Y9B6"/>
<evidence type="ECO:0000313" key="6">
    <source>
        <dbReference type="EMBL" id="MQT14242.1"/>
    </source>
</evidence>
<dbReference type="GO" id="GO:0006935">
    <property type="term" value="P:chemotaxis"/>
    <property type="evidence" value="ECO:0007669"/>
    <property type="project" value="InterPro"/>
</dbReference>
<dbReference type="Proteomes" id="UP000332515">
    <property type="component" value="Unassembled WGS sequence"/>
</dbReference>
<feature type="region of interest" description="Disordered" evidence="4">
    <location>
        <begin position="1"/>
        <end position="21"/>
    </location>
</feature>
<protein>
    <recommendedName>
        <fullName evidence="5">Methyl-accepting transducer domain-containing protein</fullName>
    </recommendedName>
</protein>
<dbReference type="PANTHER" id="PTHR32089">
    <property type="entry name" value="METHYL-ACCEPTING CHEMOTAXIS PROTEIN MCPB"/>
    <property type="match status" value="1"/>
</dbReference>
<feature type="domain" description="Methyl-accepting transducer" evidence="5">
    <location>
        <begin position="61"/>
        <end position="274"/>
    </location>
</feature>
<evidence type="ECO:0000313" key="7">
    <source>
        <dbReference type="Proteomes" id="UP000332515"/>
    </source>
</evidence>
<evidence type="ECO:0000256" key="1">
    <source>
        <dbReference type="ARBA" id="ARBA00023224"/>
    </source>
</evidence>
<keyword evidence="7" id="KW-1185">Reference proteome</keyword>
<proteinExistence type="inferred from homology"/>
<gene>
    <name evidence="6" type="ORF">F0357_16640</name>
</gene>
<name>A0A6A7Y9B6_9HYPH</name>
<accession>A0A6A7Y9B6</accession>
<dbReference type="SMART" id="SM00283">
    <property type="entry name" value="MA"/>
    <property type="match status" value="1"/>
</dbReference>
<evidence type="ECO:0000256" key="3">
    <source>
        <dbReference type="PROSITE-ProRule" id="PRU00284"/>
    </source>
</evidence>
<keyword evidence="1 3" id="KW-0807">Transducer</keyword>
<dbReference type="Pfam" id="PF00015">
    <property type="entry name" value="MCPsignal"/>
    <property type="match status" value="1"/>
</dbReference>
<dbReference type="RefSeq" id="WP_153484599.1">
    <property type="nucleotide sequence ID" value="NZ_VWNA01000001.1"/>
</dbReference>